<accession>A0A245ZKU8</accession>
<reference evidence="7 8" key="1">
    <citation type="submission" date="2017-03" db="EMBL/GenBank/DDBJ databases">
        <title>Genome sequence of Sphingomonas dokdonensis DSM 21029.</title>
        <authorList>
            <person name="Poehlein A."/>
            <person name="Wuebbeler J.H."/>
            <person name="Steinbuechel A."/>
            <person name="Daniel R."/>
        </authorList>
    </citation>
    <scope>NUCLEOTIDE SEQUENCE [LARGE SCALE GENOMIC DNA]</scope>
    <source>
        <strain evidence="7 8">DSM 21029</strain>
    </source>
</reference>
<dbReference type="PANTHER" id="PTHR38776:SF1">
    <property type="entry name" value="MLTA-INTERACTING PROTEIN-RELATED"/>
    <property type="match status" value="1"/>
</dbReference>
<evidence type="ECO:0000256" key="3">
    <source>
        <dbReference type="ARBA" id="ARBA00022729"/>
    </source>
</evidence>
<gene>
    <name evidence="7" type="ORF">SPDO_20660</name>
</gene>
<dbReference type="InterPro" id="IPR010583">
    <property type="entry name" value="MipA"/>
</dbReference>
<dbReference type="AlphaFoldDB" id="A0A245ZKU8"/>
<evidence type="ECO:0000256" key="1">
    <source>
        <dbReference type="ARBA" id="ARBA00004442"/>
    </source>
</evidence>
<evidence type="ECO:0000313" key="8">
    <source>
        <dbReference type="Proteomes" id="UP000197290"/>
    </source>
</evidence>
<dbReference type="Pfam" id="PF06629">
    <property type="entry name" value="MipA"/>
    <property type="match status" value="1"/>
</dbReference>
<evidence type="ECO:0000256" key="4">
    <source>
        <dbReference type="ARBA" id="ARBA00023136"/>
    </source>
</evidence>
<keyword evidence="4" id="KW-0472">Membrane</keyword>
<keyword evidence="5" id="KW-0998">Cell outer membrane</keyword>
<evidence type="ECO:0000256" key="6">
    <source>
        <dbReference type="SAM" id="SignalP"/>
    </source>
</evidence>
<comment type="similarity">
    <text evidence="2">Belongs to the MipA/OmpV family.</text>
</comment>
<feature type="chain" id="PRO_5012128243" evidence="6">
    <location>
        <begin position="23"/>
        <end position="290"/>
    </location>
</feature>
<feature type="signal peptide" evidence="6">
    <location>
        <begin position="1"/>
        <end position="22"/>
    </location>
</feature>
<proteinExistence type="inferred from homology"/>
<dbReference type="EMBL" id="NBBI01000003">
    <property type="protein sequence ID" value="OWK30381.1"/>
    <property type="molecule type" value="Genomic_DNA"/>
</dbReference>
<dbReference type="RefSeq" id="WP_211280044.1">
    <property type="nucleotide sequence ID" value="NZ_NBBI01000003.1"/>
</dbReference>
<evidence type="ECO:0000256" key="5">
    <source>
        <dbReference type="ARBA" id="ARBA00023237"/>
    </source>
</evidence>
<sequence>MISRYILGLAAVTFLTPAIAVAQTAPAADTSAEALAQELGGDSITVGLGAGYLPDYEGSDDYRWAPVPGVIGSVSGINFQVLGNRANADLIPTRQGQDWDFQAGPIGVVNFMRSSRSSIDDPRVRALGELGTAIELGGFVGIGKTGVVTSPYDKLSVSVSYRHDVAGVHRSGIWQPAINYFTPLSTKAAVGLFGSAERIEDKYVRTYFDITPAQAAVSGLPAFRGRGGWKSWTVGAIGTYSLTGNLLKGFKIIGGGTYRKLINDVAASPTVSIAGSRNQWLGVIGLGYTF</sequence>
<evidence type="ECO:0000313" key="7">
    <source>
        <dbReference type="EMBL" id="OWK30381.1"/>
    </source>
</evidence>
<dbReference type="PANTHER" id="PTHR38776">
    <property type="entry name" value="MLTA-INTERACTING PROTEIN-RELATED"/>
    <property type="match status" value="1"/>
</dbReference>
<comment type="caution">
    <text evidence="7">The sequence shown here is derived from an EMBL/GenBank/DDBJ whole genome shotgun (WGS) entry which is preliminary data.</text>
</comment>
<keyword evidence="8" id="KW-1185">Reference proteome</keyword>
<dbReference type="Proteomes" id="UP000197290">
    <property type="component" value="Unassembled WGS sequence"/>
</dbReference>
<evidence type="ECO:0000256" key="2">
    <source>
        <dbReference type="ARBA" id="ARBA00005722"/>
    </source>
</evidence>
<organism evidence="7 8">
    <name type="scientific">Sphingomonas dokdonensis</name>
    <dbReference type="NCBI Taxonomy" id="344880"/>
    <lineage>
        <taxon>Bacteria</taxon>
        <taxon>Pseudomonadati</taxon>
        <taxon>Pseudomonadota</taxon>
        <taxon>Alphaproteobacteria</taxon>
        <taxon>Sphingomonadales</taxon>
        <taxon>Sphingomonadaceae</taxon>
        <taxon>Sphingomonas</taxon>
    </lineage>
</organism>
<dbReference type="GO" id="GO:0009279">
    <property type="term" value="C:cell outer membrane"/>
    <property type="evidence" value="ECO:0007669"/>
    <property type="project" value="UniProtKB-SubCell"/>
</dbReference>
<name>A0A245ZKU8_9SPHN</name>
<protein>
    <submittedName>
        <fullName evidence="7">MltA-interacting protein MipA</fullName>
    </submittedName>
</protein>
<comment type="subcellular location">
    <subcellularLocation>
        <location evidence="1">Cell outer membrane</location>
    </subcellularLocation>
</comment>
<keyword evidence="3 6" id="KW-0732">Signal</keyword>